<proteinExistence type="predicted"/>
<accession>A0A0E9U751</accession>
<dbReference type="AlphaFoldDB" id="A0A0E9U751"/>
<reference evidence="1" key="2">
    <citation type="journal article" date="2015" name="Fish Shellfish Immunol.">
        <title>Early steps in the European eel (Anguilla anguilla)-Vibrio vulnificus interaction in the gills: Role of the RtxA13 toxin.</title>
        <authorList>
            <person name="Callol A."/>
            <person name="Pajuelo D."/>
            <person name="Ebbesson L."/>
            <person name="Teles M."/>
            <person name="MacKenzie S."/>
            <person name="Amaro C."/>
        </authorList>
    </citation>
    <scope>NUCLEOTIDE SEQUENCE</scope>
</reference>
<evidence type="ECO:0000313" key="1">
    <source>
        <dbReference type="EMBL" id="JAH61572.1"/>
    </source>
</evidence>
<reference evidence="1" key="1">
    <citation type="submission" date="2014-11" db="EMBL/GenBank/DDBJ databases">
        <authorList>
            <person name="Amaro Gonzalez C."/>
        </authorList>
    </citation>
    <scope>NUCLEOTIDE SEQUENCE</scope>
</reference>
<name>A0A0E9U751_ANGAN</name>
<dbReference type="EMBL" id="GBXM01047005">
    <property type="protein sequence ID" value="JAH61572.1"/>
    <property type="molecule type" value="Transcribed_RNA"/>
</dbReference>
<protein>
    <submittedName>
        <fullName evidence="1">Uncharacterized protein</fullName>
    </submittedName>
</protein>
<sequence length="47" mass="5066">MPVMRSAHHPLLTEEELSVASSNLVGYSHTEQNSLTVHPVSLPLQGA</sequence>
<organism evidence="1">
    <name type="scientific">Anguilla anguilla</name>
    <name type="common">European freshwater eel</name>
    <name type="synonym">Muraena anguilla</name>
    <dbReference type="NCBI Taxonomy" id="7936"/>
    <lineage>
        <taxon>Eukaryota</taxon>
        <taxon>Metazoa</taxon>
        <taxon>Chordata</taxon>
        <taxon>Craniata</taxon>
        <taxon>Vertebrata</taxon>
        <taxon>Euteleostomi</taxon>
        <taxon>Actinopterygii</taxon>
        <taxon>Neopterygii</taxon>
        <taxon>Teleostei</taxon>
        <taxon>Anguilliformes</taxon>
        <taxon>Anguillidae</taxon>
        <taxon>Anguilla</taxon>
    </lineage>
</organism>